<feature type="compositionally biased region" description="Low complexity" evidence="2">
    <location>
        <begin position="474"/>
        <end position="488"/>
    </location>
</feature>
<reference evidence="3 4" key="1">
    <citation type="journal article" date="2013" name="PLoS Genet.">
        <title>Comparative genome structure, secondary metabolite, and effector coding capacity across Cochliobolus pathogens.</title>
        <authorList>
            <person name="Condon B.J."/>
            <person name="Leng Y."/>
            <person name="Wu D."/>
            <person name="Bushley K.E."/>
            <person name="Ohm R.A."/>
            <person name="Otillar R."/>
            <person name="Martin J."/>
            <person name="Schackwitz W."/>
            <person name="Grimwood J."/>
            <person name="MohdZainudin N."/>
            <person name="Xue C."/>
            <person name="Wang R."/>
            <person name="Manning V.A."/>
            <person name="Dhillon B."/>
            <person name="Tu Z.J."/>
            <person name="Steffenson B.J."/>
            <person name="Salamov A."/>
            <person name="Sun H."/>
            <person name="Lowry S."/>
            <person name="LaButti K."/>
            <person name="Han J."/>
            <person name="Copeland A."/>
            <person name="Lindquist E."/>
            <person name="Barry K."/>
            <person name="Schmutz J."/>
            <person name="Baker S.E."/>
            <person name="Ciuffetti L.M."/>
            <person name="Grigoriev I.V."/>
            <person name="Zhong S."/>
            <person name="Turgeon B.G."/>
        </authorList>
    </citation>
    <scope>NUCLEOTIDE SEQUENCE [LARGE SCALE GENOMIC DNA]</scope>
    <source>
        <strain evidence="3 4">26-R-13</strain>
    </source>
</reference>
<dbReference type="AlphaFoldDB" id="W6XK12"/>
<feature type="region of interest" description="Disordered" evidence="2">
    <location>
        <begin position="429"/>
        <end position="452"/>
    </location>
</feature>
<feature type="region of interest" description="Disordered" evidence="2">
    <location>
        <begin position="468"/>
        <end position="488"/>
    </location>
</feature>
<dbReference type="OrthoDB" id="3943630at2759"/>
<dbReference type="PANTHER" id="PTHR37535:SF4">
    <property type="entry name" value="FLUG DOMAIN-CONTAINING PROTEIN"/>
    <property type="match status" value="1"/>
</dbReference>
<evidence type="ECO:0008006" key="5">
    <source>
        <dbReference type="Google" id="ProtNLM"/>
    </source>
</evidence>
<dbReference type="InterPro" id="IPR013762">
    <property type="entry name" value="Integrase-like_cat_sf"/>
</dbReference>
<organism evidence="3 4">
    <name type="scientific">Cochliobolus carbonum (strain 26-R-13)</name>
    <name type="common">Maize leaf spot fungus</name>
    <name type="synonym">Bipolaris zeicola</name>
    <dbReference type="NCBI Taxonomy" id="930089"/>
    <lineage>
        <taxon>Eukaryota</taxon>
        <taxon>Fungi</taxon>
        <taxon>Dikarya</taxon>
        <taxon>Ascomycota</taxon>
        <taxon>Pezizomycotina</taxon>
        <taxon>Dothideomycetes</taxon>
        <taxon>Pleosporomycetidae</taxon>
        <taxon>Pleosporales</taxon>
        <taxon>Pleosporineae</taxon>
        <taxon>Pleosporaceae</taxon>
        <taxon>Bipolaris</taxon>
    </lineage>
</organism>
<sequence>MRGRKKLSRPINVDDLQALAQQEENREATAEEIEKSLIPESLKQHRYTIKLWIEFSQQVLGTSVQEDKPFPQPPPANQIMVFLTWYTRTSNGLIDEKINDTTIANRLRCLKRAIRLFTNHIYSKADNSQFTQLVENELPRTEGLSTKAYDKPLAPLNVSKDVIRFLWVCDEYQFHHPRVRLQLAFSILMLTLMGMRPGEFIESSNWKNSNEGLLYRDVKLLRSSEADGGFILHVQLRNRKGHRHNHKQGALMLLTEEPGDRALCPVTYFLALALADGVFEGCETLSDLQSRKPSPGSSYCEFPYHADVGDLPILRCCQQDGSISPTRILTYFGFHWMIRSLGQRAGYKDKLTAYCFRRGYGNAIDTTETVTTAQRQQLMGHANPNVFQTYISSMIGIDSQSVVQGRDQRMELINNHSSMMLNRNLLAPMPPRSQLADTTSLNASHHDSDLPHDKRKYMQRKAFEEERQQFFQGRSITTSSTSSDGTRTPSRYLKALLKLEANRYQAVMLMYPDLKSDGNQHGKDNETPDHENYEAAEMTTSTQEPRISLEQIVHSLQSIANGHKQHFEYGSAETIENGCCSFCKKQLDGERRDRVNEHLLFCARDRRLEHGRARMTSLFSNTRLCRWNDCHYKFEGKKPETCSLHMLKHVLKNESYQYSQWEAHLEESHLPQLNNFCGLVRRNGAVLVAGVCLFCIGNTEATLTSRFKQYFQHNALRTHMRNHLTNALYPLECPHPSCATSLGTADLFWEHAVSVHGLPPLHGTKITATIQMMTPPLRSERRQTKLARRQSGSMLGSPLQLSIPPAASRQHHPLTPYPFESKPSVRQKQNAIKALSQSLASVVDEEPCESHSQPPLDFDPAGRSYDDSSSNSEKAVSPPTTTHEFRNDAMTHYVGTATSQSRAYTRSPNLQARFNTVVRKASQLCAMSDSEVYLAVRHGGNFYVYNSVDVASHQAPEPEAHERIVKVAVASSTCALIATVAFLDQALIAAIIPLHKQRTRLLYSISQELHVFARFTPVPHGATNKR</sequence>
<proteinExistence type="predicted"/>
<feature type="compositionally biased region" description="Polar residues" evidence="2">
    <location>
        <begin position="867"/>
        <end position="882"/>
    </location>
</feature>
<dbReference type="eggNOG" id="ENOG502SS4Y">
    <property type="taxonomic scope" value="Eukaryota"/>
</dbReference>
<dbReference type="RefSeq" id="XP_007718153.1">
    <property type="nucleotide sequence ID" value="XM_007719963.1"/>
</dbReference>
<dbReference type="Gene3D" id="1.10.443.10">
    <property type="entry name" value="Intergrase catalytic core"/>
    <property type="match status" value="1"/>
</dbReference>
<dbReference type="GO" id="GO:0006310">
    <property type="term" value="P:DNA recombination"/>
    <property type="evidence" value="ECO:0007669"/>
    <property type="project" value="UniProtKB-KW"/>
</dbReference>
<dbReference type="GeneID" id="19146855"/>
<evidence type="ECO:0000313" key="4">
    <source>
        <dbReference type="Proteomes" id="UP000053841"/>
    </source>
</evidence>
<gene>
    <name evidence="3" type="ORF">COCCADRAFT_30995</name>
</gene>
<keyword evidence="4" id="KW-1185">Reference proteome</keyword>
<name>W6XK12_COCC2</name>
<dbReference type="Pfam" id="PF11917">
    <property type="entry name" value="DUF3435"/>
    <property type="match status" value="1"/>
</dbReference>
<feature type="region of interest" description="Disordered" evidence="2">
    <location>
        <begin position="775"/>
        <end position="831"/>
    </location>
</feature>
<dbReference type="HOGENOM" id="CLU_295102_0_0_1"/>
<dbReference type="InterPro" id="IPR011010">
    <property type="entry name" value="DNA_brk_join_enz"/>
</dbReference>
<dbReference type="KEGG" id="bze:COCCADRAFT_30995"/>
<evidence type="ECO:0000256" key="1">
    <source>
        <dbReference type="ARBA" id="ARBA00023172"/>
    </source>
</evidence>
<dbReference type="PANTHER" id="PTHR37535">
    <property type="entry name" value="FLUG DOMAIN PROTEIN"/>
    <property type="match status" value="1"/>
</dbReference>
<evidence type="ECO:0000313" key="3">
    <source>
        <dbReference type="EMBL" id="EUC27547.1"/>
    </source>
</evidence>
<dbReference type="EMBL" id="KI964911">
    <property type="protein sequence ID" value="EUC27547.1"/>
    <property type="molecule type" value="Genomic_DNA"/>
</dbReference>
<feature type="region of interest" description="Disordered" evidence="2">
    <location>
        <begin position="843"/>
        <end position="883"/>
    </location>
</feature>
<accession>W6XK12</accession>
<protein>
    <recommendedName>
        <fullName evidence="5">C2H2-type domain-containing protein</fullName>
    </recommendedName>
</protein>
<evidence type="ECO:0000256" key="2">
    <source>
        <dbReference type="SAM" id="MobiDB-lite"/>
    </source>
</evidence>
<dbReference type="InterPro" id="IPR021842">
    <property type="entry name" value="DUF3435"/>
</dbReference>
<dbReference type="SUPFAM" id="SSF56349">
    <property type="entry name" value="DNA breaking-rejoining enzymes"/>
    <property type="match status" value="1"/>
</dbReference>
<dbReference type="Proteomes" id="UP000053841">
    <property type="component" value="Unassembled WGS sequence"/>
</dbReference>
<dbReference type="GO" id="GO:0015074">
    <property type="term" value="P:DNA integration"/>
    <property type="evidence" value="ECO:0007669"/>
    <property type="project" value="InterPro"/>
</dbReference>
<dbReference type="GO" id="GO:0003677">
    <property type="term" value="F:DNA binding"/>
    <property type="evidence" value="ECO:0007669"/>
    <property type="project" value="InterPro"/>
</dbReference>
<keyword evidence="1" id="KW-0233">DNA recombination</keyword>
<dbReference type="STRING" id="930089.W6XK12"/>